<sequence length="181" mass="20269">MKQQHRPQAAHLRLHSPQVWEGQVALPRVSYLGPNMESRWPRGAGSFPRGSQMTSEECDASQTLGLERAHCHSCPYSICQSQCHGQTQLTGVEDVVPWKSWWQHYRLSHDLIYCVAHNPQAGRGRAEVGLAVGPRVEAFPLASVRCGGGDAHRGLTHLRVQQPRLCGHTQTRRHTRPHCGH</sequence>
<gene>
    <name evidence="1" type="ORF">mMyoMyo1_010243</name>
</gene>
<dbReference type="EMBL" id="JABWUV010000024">
    <property type="protein sequence ID" value="KAF6277374.1"/>
    <property type="molecule type" value="Genomic_DNA"/>
</dbReference>
<organism evidence="1 2">
    <name type="scientific">Myotis myotis</name>
    <name type="common">Greater mouse-eared bat</name>
    <name type="synonym">Vespertilio myotis</name>
    <dbReference type="NCBI Taxonomy" id="51298"/>
    <lineage>
        <taxon>Eukaryota</taxon>
        <taxon>Metazoa</taxon>
        <taxon>Chordata</taxon>
        <taxon>Craniata</taxon>
        <taxon>Vertebrata</taxon>
        <taxon>Euteleostomi</taxon>
        <taxon>Mammalia</taxon>
        <taxon>Eutheria</taxon>
        <taxon>Laurasiatheria</taxon>
        <taxon>Chiroptera</taxon>
        <taxon>Yangochiroptera</taxon>
        <taxon>Vespertilionidae</taxon>
        <taxon>Myotis</taxon>
    </lineage>
</organism>
<accession>A0A7J7RN66</accession>
<reference evidence="1 2" key="1">
    <citation type="journal article" date="2020" name="Nature">
        <title>Six reference-quality genomes reveal evolution of bat adaptations.</title>
        <authorList>
            <person name="Jebb D."/>
            <person name="Huang Z."/>
            <person name="Pippel M."/>
            <person name="Hughes G.M."/>
            <person name="Lavrichenko K."/>
            <person name="Devanna P."/>
            <person name="Winkler S."/>
            <person name="Jermiin L.S."/>
            <person name="Skirmuntt E.C."/>
            <person name="Katzourakis A."/>
            <person name="Burkitt-Gray L."/>
            <person name="Ray D.A."/>
            <person name="Sullivan K.A.M."/>
            <person name="Roscito J.G."/>
            <person name="Kirilenko B.M."/>
            <person name="Davalos L.M."/>
            <person name="Corthals A.P."/>
            <person name="Power M.L."/>
            <person name="Jones G."/>
            <person name="Ransome R.D."/>
            <person name="Dechmann D.K.N."/>
            <person name="Locatelli A.G."/>
            <person name="Puechmaille S.J."/>
            <person name="Fedrigo O."/>
            <person name="Jarvis E.D."/>
            <person name="Hiller M."/>
            <person name="Vernes S.C."/>
            <person name="Myers E.W."/>
            <person name="Teeling E.C."/>
        </authorList>
    </citation>
    <scope>NUCLEOTIDE SEQUENCE [LARGE SCALE GENOMIC DNA]</scope>
    <source>
        <strain evidence="1">MMyoMyo1</strain>
        <tissue evidence="1">Flight muscle</tissue>
    </source>
</reference>
<proteinExistence type="predicted"/>
<dbReference type="Proteomes" id="UP000527355">
    <property type="component" value="Unassembled WGS sequence"/>
</dbReference>
<comment type="caution">
    <text evidence="1">The sequence shown here is derived from an EMBL/GenBank/DDBJ whole genome shotgun (WGS) entry which is preliminary data.</text>
</comment>
<name>A0A7J7RN66_MYOMY</name>
<dbReference type="AlphaFoldDB" id="A0A7J7RN66"/>
<evidence type="ECO:0000313" key="1">
    <source>
        <dbReference type="EMBL" id="KAF6277374.1"/>
    </source>
</evidence>
<protein>
    <submittedName>
        <fullName evidence="1">Uncharacterized protein</fullName>
    </submittedName>
</protein>
<evidence type="ECO:0000313" key="2">
    <source>
        <dbReference type="Proteomes" id="UP000527355"/>
    </source>
</evidence>
<keyword evidence="2" id="KW-1185">Reference proteome</keyword>